<gene>
    <name evidence="2" type="ORF">PIBRA_LOCUS2420</name>
</gene>
<dbReference type="InterPro" id="IPR009422">
    <property type="entry name" value="Gemin6"/>
</dbReference>
<dbReference type="GO" id="GO:0005634">
    <property type="term" value="C:nucleus"/>
    <property type="evidence" value="ECO:0007669"/>
    <property type="project" value="InterPro"/>
</dbReference>
<dbReference type="Gene3D" id="2.30.30.100">
    <property type="match status" value="1"/>
</dbReference>
<dbReference type="AlphaFoldDB" id="A0A9P0X677"/>
<keyword evidence="3" id="KW-1185">Reference proteome</keyword>
<name>A0A9P0X677_PIEBR</name>
<feature type="domain" description="AD" evidence="1">
    <location>
        <begin position="72"/>
        <end position="159"/>
    </location>
</feature>
<evidence type="ECO:0000259" key="1">
    <source>
        <dbReference type="PROSITE" id="PS52001"/>
    </source>
</evidence>
<dbReference type="InterPro" id="IPR047574">
    <property type="entry name" value="AD"/>
</dbReference>
<protein>
    <recommendedName>
        <fullName evidence="1">AD domain-containing protein</fullName>
    </recommendedName>
</protein>
<dbReference type="PANTHER" id="PTHR14710:SF2">
    <property type="entry name" value="GEM-ASSOCIATED PROTEIN 6"/>
    <property type="match status" value="1"/>
</dbReference>
<organism evidence="2 3">
    <name type="scientific">Pieris brassicae</name>
    <name type="common">White butterfly</name>
    <name type="synonym">Large white butterfly</name>
    <dbReference type="NCBI Taxonomy" id="7116"/>
    <lineage>
        <taxon>Eukaryota</taxon>
        <taxon>Metazoa</taxon>
        <taxon>Ecdysozoa</taxon>
        <taxon>Arthropoda</taxon>
        <taxon>Hexapoda</taxon>
        <taxon>Insecta</taxon>
        <taxon>Pterygota</taxon>
        <taxon>Neoptera</taxon>
        <taxon>Endopterygota</taxon>
        <taxon>Lepidoptera</taxon>
        <taxon>Glossata</taxon>
        <taxon>Ditrysia</taxon>
        <taxon>Papilionoidea</taxon>
        <taxon>Pieridae</taxon>
        <taxon>Pierinae</taxon>
        <taxon>Pieris</taxon>
    </lineage>
</organism>
<dbReference type="Proteomes" id="UP001152562">
    <property type="component" value="Unassembled WGS sequence"/>
</dbReference>
<dbReference type="PROSITE" id="PS52001">
    <property type="entry name" value="AD"/>
    <property type="match status" value="1"/>
</dbReference>
<evidence type="ECO:0000313" key="3">
    <source>
        <dbReference type="Proteomes" id="UP001152562"/>
    </source>
</evidence>
<sequence length="159" mass="18323">MDDISAQTYEFNASKEDPLFLNSLIFKYVKIHVLRDTFYSGYLESIDPLQYSVILSISKEDECKKIFIPGHAVLNITVLDDFDCMRPKNNEVMFTSEDVLEKKRKMLLWFKKNLLPVIEEGENIVVGNISILPPYSENDICALNPIVATEVRKMILNMP</sequence>
<dbReference type="GO" id="GO:0032797">
    <property type="term" value="C:SMN complex"/>
    <property type="evidence" value="ECO:0007669"/>
    <property type="project" value="TreeGrafter"/>
</dbReference>
<proteinExistence type="predicted"/>
<evidence type="ECO:0000313" key="2">
    <source>
        <dbReference type="EMBL" id="CAH3997243.1"/>
    </source>
</evidence>
<comment type="caution">
    <text evidence="2">The sequence shown here is derived from an EMBL/GenBank/DDBJ whole genome shotgun (WGS) entry which is preliminary data.</text>
</comment>
<accession>A0A9P0X677</accession>
<dbReference type="PANTHER" id="PTHR14710">
    <property type="entry name" value="GEM-ASSOCIATED PROTEIN 6"/>
    <property type="match status" value="1"/>
</dbReference>
<reference evidence="2" key="1">
    <citation type="submission" date="2022-05" db="EMBL/GenBank/DDBJ databases">
        <authorList>
            <person name="Okamura Y."/>
        </authorList>
    </citation>
    <scope>NUCLEOTIDE SEQUENCE</scope>
</reference>
<dbReference type="GO" id="GO:0000387">
    <property type="term" value="P:spliceosomal snRNP assembly"/>
    <property type="evidence" value="ECO:0007669"/>
    <property type="project" value="TreeGrafter"/>
</dbReference>
<dbReference type="GO" id="GO:0000245">
    <property type="term" value="P:spliceosomal complex assembly"/>
    <property type="evidence" value="ECO:0007669"/>
    <property type="project" value="InterPro"/>
</dbReference>
<dbReference type="EMBL" id="CALOZG010000003">
    <property type="protein sequence ID" value="CAH3997243.1"/>
    <property type="molecule type" value="Genomic_DNA"/>
</dbReference>